<sequence>MSCLIGHPLPSGKGLLPCRPRPQLGLGGVVCRVLVQHNQHLTLNQLLGLQREHRLHIGKLGVLGADISQNKVIHIVRSGQASLDCVRLPLTSSPAVSLRPVVYIRLILDVSMLVPSLISVLVHILRNQNLKLKSLPPSSPICPGVRKGVPRTVLGVAIILCCGVTPLKSDSCRGAFRPPFRGVSTEHRRMTTIFIHVNGVRFGRLGLCIWVDLSGLESTRVIFTLITVLGFVTGKTTNDRCTLCSGAANYGSDSSPLCGHQLGQVKQFLLFLTTPFCLLDARMR</sequence>
<evidence type="ECO:0000313" key="1">
    <source>
        <dbReference type="EMBL" id="WAR09448.1"/>
    </source>
</evidence>
<dbReference type="EMBL" id="CP111017">
    <property type="protein sequence ID" value="WAR09448.1"/>
    <property type="molecule type" value="Genomic_DNA"/>
</dbReference>
<reference evidence="1" key="1">
    <citation type="submission" date="2022-11" db="EMBL/GenBank/DDBJ databases">
        <title>Centuries of genome instability and evolution in soft-shell clam transmissible cancer (bioRxiv).</title>
        <authorList>
            <person name="Hart S.F.M."/>
            <person name="Yonemitsu M.A."/>
            <person name="Giersch R.M."/>
            <person name="Beal B.F."/>
            <person name="Arriagada G."/>
            <person name="Davis B.W."/>
            <person name="Ostrander E.A."/>
            <person name="Goff S.P."/>
            <person name="Metzger M.J."/>
        </authorList>
    </citation>
    <scope>NUCLEOTIDE SEQUENCE</scope>
    <source>
        <strain evidence="1">MELC-2E11</strain>
        <tissue evidence="1">Siphon/mantle</tissue>
    </source>
</reference>
<evidence type="ECO:0000313" key="2">
    <source>
        <dbReference type="Proteomes" id="UP001164746"/>
    </source>
</evidence>
<organism evidence="1 2">
    <name type="scientific">Mya arenaria</name>
    <name type="common">Soft-shell clam</name>
    <dbReference type="NCBI Taxonomy" id="6604"/>
    <lineage>
        <taxon>Eukaryota</taxon>
        <taxon>Metazoa</taxon>
        <taxon>Spiralia</taxon>
        <taxon>Lophotrochozoa</taxon>
        <taxon>Mollusca</taxon>
        <taxon>Bivalvia</taxon>
        <taxon>Autobranchia</taxon>
        <taxon>Heteroconchia</taxon>
        <taxon>Euheterodonta</taxon>
        <taxon>Imparidentia</taxon>
        <taxon>Neoheterodontei</taxon>
        <taxon>Myida</taxon>
        <taxon>Myoidea</taxon>
        <taxon>Myidae</taxon>
        <taxon>Mya</taxon>
    </lineage>
</organism>
<accession>A0ABY7EHI4</accession>
<name>A0ABY7EHI4_MYAAR</name>
<gene>
    <name evidence="1" type="ORF">MAR_019406</name>
</gene>
<proteinExistence type="predicted"/>
<dbReference type="Proteomes" id="UP001164746">
    <property type="component" value="Chromosome 6"/>
</dbReference>
<protein>
    <submittedName>
        <fullName evidence="1">Uncharacterized protein</fullName>
    </submittedName>
</protein>
<keyword evidence="2" id="KW-1185">Reference proteome</keyword>